<keyword evidence="5" id="KW-0881">Chlorophyll catabolism</keyword>
<keyword evidence="6" id="KW-0809">Transit peptide</keyword>
<dbReference type="Pfam" id="PF25210">
    <property type="entry name" value="Kelch_FKB95"/>
    <property type="match status" value="1"/>
</dbReference>
<dbReference type="GO" id="GO:0034256">
    <property type="term" value="F:chlorophyll(ide) b reductase activity"/>
    <property type="evidence" value="ECO:0007669"/>
    <property type="project" value="UniProtKB-EC"/>
</dbReference>
<keyword evidence="10" id="KW-0472">Membrane</keyword>
<dbReference type="CDD" id="cd05233">
    <property type="entry name" value="SDR_c"/>
    <property type="match status" value="1"/>
</dbReference>
<evidence type="ECO:0000256" key="2">
    <source>
        <dbReference type="ARBA" id="ARBA00006484"/>
    </source>
</evidence>
<evidence type="ECO:0000256" key="13">
    <source>
        <dbReference type="ARBA" id="ARBA00066856"/>
    </source>
</evidence>
<reference evidence="16" key="2">
    <citation type="submission" date="2023-02" db="EMBL/GenBank/DDBJ databases">
        <authorList>
            <person name="Swenson N.G."/>
            <person name="Wegrzyn J.L."/>
            <person name="Mcevoy S.L."/>
        </authorList>
    </citation>
    <scope>NUCLEOTIDE SEQUENCE</scope>
    <source>
        <strain evidence="16">91603</strain>
        <tissue evidence="16">Leaf</tissue>
    </source>
</reference>
<sequence>MSTSTAAEPPPPPPPHPVLIPTLPDDVAINCLARIPRSHHPILSLVSKPIRALLSSSLLYTTRSLLSCDHHFLYLCLRVPTNPSLLFFTLHESPHPTTTTRRHILVPVPPIPSTPPSVIGSAFAVVGHRIYVLGGSVNDLPSSHVWALDCRIHAWEPAPKMRVGREFPAAGVIGGRIYVIGGCLVDTWSRSRNWAEVFDPKTGSWNPVSSQIEIREKWMHASAVIDDKMYAMADRGGVKYNPKNQSWESVETEVDLGWRGRGCVVDGVLYCYDYLGKIRGFDTKKEEWRELRGVEGLPRFLCGATMTNFGGKLVVVWEENGGSGKETGIRCAEIVVERGLKVCGVYPFSQKRQTELHLLKESSFSFTPQTLHHDNEFLKFSSFSTKPTKPSSHSRLITMNLPMQTPYNVLITGSTKGIGYALAKQFLKAGDNIIISSRSEERVESALNNLRQDFGEHHVWGTTCDVKKGQDVKDLVAFAQKNLNYIDIWINNAGSNAYSFKPLAEASDEDLIEVVTTNTLGLMICCREAIKMMRNQPQGGHVFNIDGAGSDGRPTPRFAAYGATKRSVVHLTKSLQAELQMQDVKNVVVHNLSPGMVTTDLLMSGATTKQAKFFINVLAEPAEVVAEYLVPRIRSIPANGSTKPTYLRFLTGIKAYSQIFSRLAFGARRNRYVLED</sequence>
<dbReference type="InterPro" id="IPR006652">
    <property type="entry name" value="Kelch_1"/>
</dbReference>
<evidence type="ECO:0000256" key="4">
    <source>
        <dbReference type="ARBA" id="ARBA00022640"/>
    </source>
</evidence>
<dbReference type="Gene3D" id="2.120.10.80">
    <property type="entry name" value="Kelch-type beta propeller"/>
    <property type="match status" value="1"/>
</dbReference>
<keyword evidence="7" id="KW-0560">Oxidoreductase</keyword>
<dbReference type="PROSITE" id="PS00061">
    <property type="entry name" value="ADH_SHORT"/>
    <property type="match status" value="1"/>
</dbReference>
<gene>
    <name evidence="16" type="ORF">LWI28_024486</name>
</gene>
<dbReference type="SUPFAM" id="SSF117281">
    <property type="entry name" value="Kelch motif"/>
    <property type="match status" value="1"/>
</dbReference>
<dbReference type="PRINTS" id="PR00080">
    <property type="entry name" value="SDRFAMILY"/>
</dbReference>
<dbReference type="Proteomes" id="UP001064489">
    <property type="component" value="Chromosome 12"/>
</dbReference>
<dbReference type="Pfam" id="PF00106">
    <property type="entry name" value="adh_short"/>
    <property type="match status" value="1"/>
</dbReference>
<evidence type="ECO:0000259" key="14">
    <source>
        <dbReference type="Pfam" id="PF00646"/>
    </source>
</evidence>
<dbReference type="InterPro" id="IPR036291">
    <property type="entry name" value="NAD(P)-bd_dom_sf"/>
</dbReference>
<dbReference type="PANTHER" id="PTHR24314">
    <property type="entry name" value="NON-SPECIFIC LIPID TRANSFER PROTEIN-RELATED"/>
    <property type="match status" value="1"/>
</dbReference>
<dbReference type="GO" id="GO:0009535">
    <property type="term" value="C:chloroplast thylakoid membrane"/>
    <property type="evidence" value="ECO:0007669"/>
    <property type="project" value="UniProtKB-SubCell"/>
</dbReference>
<dbReference type="CDD" id="cd22152">
    <property type="entry name" value="F-box_AtAFR-like"/>
    <property type="match status" value="1"/>
</dbReference>
<evidence type="ECO:0000256" key="6">
    <source>
        <dbReference type="ARBA" id="ARBA00022946"/>
    </source>
</evidence>
<dbReference type="EC" id="1.1.1.294" evidence="13"/>
<dbReference type="InterPro" id="IPR057499">
    <property type="entry name" value="Kelch_FKB95"/>
</dbReference>
<comment type="subcellular location">
    <subcellularLocation>
        <location evidence="1">Plastid</location>
        <location evidence="1">Chloroplast thylakoid membrane</location>
    </subcellularLocation>
</comment>
<organism evidence="16 17">
    <name type="scientific">Acer negundo</name>
    <name type="common">Box elder</name>
    <dbReference type="NCBI Taxonomy" id="4023"/>
    <lineage>
        <taxon>Eukaryota</taxon>
        <taxon>Viridiplantae</taxon>
        <taxon>Streptophyta</taxon>
        <taxon>Embryophyta</taxon>
        <taxon>Tracheophyta</taxon>
        <taxon>Spermatophyta</taxon>
        <taxon>Magnoliopsida</taxon>
        <taxon>eudicotyledons</taxon>
        <taxon>Gunneridae</taxon>
        <taxon>Pentapetalae</taxon>
        <taxon>rosids</taxon>
        <taxon>malvids</taxon>
        <taxon>Sapindales</taxon>
        <taxon>Sapindaceae</taxon>
        <taxon>Hippocastanoideae</taxon>
        <taxon>Acereae</taxon>
        <taxon>Acer</taxon>
    </lineage>
</organism>
<evidence type="ECO:0000313" key="17">
    <source>
        <dbReference type="Proteomes" id="UP001064489"/>
    </source>
</evidence>
<dbReference type="Pfam" id="PF00646">
    <property type="entry name" value="F-box"/>
    <property type="match status" value="1"/>
</dbReference>
<dbReference type="EMBL" id="JAJSOW010000107">
    <property type="protein sequence ID" value="KAI9157563.1"/>
    <property type="molecule type" value="Genomic_DNA"/>
</dbReference>
<comment type="catalytic activity">
    <reaction evidence="11">
        <text>7(1)-hydroxychlorophyllide a + NAD(+) = chlorophyllide b + NADH + H(+)</text>
        <dbReference type="Rhea" id="RHEA:24768"/>
        <dbReference type="ChEBI" id="CHEBI:15378"/>
        <dbReference type="ChEBI" id="CHEBI:57540"/>
        <dbReference type="ChEBI" id="CHEBI:57945"/>
        <dbReference type="ChEBI" id="CHEBI:83356"/>
        <dbReference type="ChEBI" id="CHEBI:83357"/>
        <dbReference type="EC" id="1.1.1.294"/>
    </reaction>
</comment>
<accession>A0AAD5NHW4</accession>
<dbReference type="PRINTS" id="PR00081">
    <property type="entry name" value="GDHRDH"/>
</dbReference>
<evidence type="ECO:0000313" key="16">
    <source>
        <dbReference type="EMBL" id="KAI9157563.1"/>
    </source>
</evidence>
<dbReference type="SMART" id="SM00612">
    <property type="entry name" value="Kelch"/>
    <property type="match status" value="2"/>
</dbReference>
<evidence type="ECO:0000256" key="12">
    <source>
        <dbReference type="ARBA" id="ARBA00052465"/>
    </source>
</evidence>
<dbReference type="SUPFAM" id="SSF81383">
    <property type="entry name" value="F-box domain"/>
    <property type="match status" value="1"/>
</dbReference>
<comment type="catalytic activity">
    <reaction evidence="12">
        <text>7(1)-hydroxychlorophyllide a + NADP(+) = chlorophyllide b + NADPH + H(+)</text>
        <dbReference type="Rhea" id="RHEA:24772"/>
        <dbReference type="ChEBI" id="CHEBI:15378"/>
        <dbReference type="ChEBI" id="CHEBI:57783"/>
        <dbReference type="ChEBI" id="CHEBI:58349"/>
        <dbReference type="ChEBI" id="CHEBI:83356"/>
        <dbReference type="ChEBI" id="CHEBI:83357"/>
        <dbReference type="EC" id="1.1.1.294"/>
    </reaction>
</comment>
<dbReference type="InterPro" id="IPR001810">
    <property type="entry name" value="F-box_dom"/>
</dbReference>
<dbReference type="InterPro" id="IPR002347">
    <property type="entry name" value="SDR_fam"/>
</dbReference>
<evidence type="ECO:0000256" key="8">
    <source>
        <dbReference type="ARBA" id="ARBA00023027"/>
    </source>
</evidence>
<keyword evidence="17" id="KW-1185">Reference proteome</keyword>
<evidence type="ECO:0000256" key="5">
    <source>
        <dbReference type="ARBA" id="ARBA00022817"/>
    </source>
</evidence>
<dbReference type="InterPro" id="IPR015915">
    <property type="entry name" value="Kelch-typ_b-propeller"/>
</dbReference>
<dbReference type="PANTHER" id="PTHR24314:SF15">
    <property type="entry name" value="CHLOROPHYLL(IDE) B REDUCTASE NOL, CHLOROPLASTIC"/>
    <property type="match status" value="1"/>
</dbReference>
<dbReference type="InterPro" id="IPR052625">
    <property type="entry name" value="Chl_b_Red"/>
</dbReference>
<feature type="domain" description="FKB95-like N-terminal Kelch" evidence="15">
    <location>
        <begin position="87"/>
        <end position="339"/>
    </location>
</feature>
<evidence type="ECO:0000256" key="1">
    <source>
        <dbReference type="ARBA" id="ARBA00004334"/>
    </source>
</evidence>
<keyword evidence="3" id="KW-0150">Chloroplast</keyword>
<comment type="caution">
    <text evidence="16">The sequence shown here is derived from an EMBL/GenBank/DDBJ whole genome shotgun (WGS) entry which is preliminary data.</text>
</comment>
<dbReference type="Gene3D" id="3.40.50.720">
    <property type="entry name" value="NAD(P)-binding Rossmann-like Domain"/>
    <property type="match status" value="1"/>
</dbReference>
<evidence type="ECO:0000256" key="10">
    <source>
        <dbReference type="ARBA" id="ARBA00023136"/>
    </source>
</evidence>
<dbReference type="AlphaFoldDB" id="A0AAD5NHW4"/>
<proteinExistence type="inferred from homology"/>
<evidence type="ECO:0000256" key="3">
    <source>
        <dbReference type="ARBA" id="ARBA00022528"/>
    </source>
</evidence>
<feature type="domain" description="F-box" evidence="14">
    <location>
        <begin position="22"/>
        <end position="60"/>
    </location>
</feature>
<evidence type="ECO:0000256" key="7">
    <source>
        <dbReference type="ARBA" id="ARBA00023002"/>
    </source>
</evidence>
<dbReference type="InterPro" id="IPR036047">
    <property type="entry name" value="F-box-like_dom_sf"/>
</dbReference>
<reference evidence="16" key="1">
    <citation type="journal article" date="2022" name="Plant J.">
        <title>Strategies of tolerance reflected in two North American maple genomes.</title>
        <authorList>
            <person name="McEvoy S.L."/>
            <person name="Sezen U.U."/>
            <person name="Trouern-Trend A."/>
            <person name="McMahon S.M."/>
            <person name="Schaberg P.G."/>
            <person name="Yang J."/>
            <person name="Wegrzyn J.L."/>
            <person name="Swenson N.G."/>
        </authorList>
    </citation>
    <scope>NUCLEOTIDE SEQUENCE</scope>
    <source>
        <strain evidence="16">91603</strain>
    </source>
</reference>
<keyword evidence="9" id="KW-0793">Thylakoid</keyword>
<dbReference type="InterPro" id="IPR020904">
    <property type="entry name" value="Sc_DH/Rdtase_CS"/>
</dbReference>
<keyword evidence="8" id="KW-0520">NAD</keyword>
<evidence type="ECO:0000256" key="9">
    <source>
        <dbReference type="ARBA" id="ARBA00023078"/>
    </source>
</evidence>
<dbReference type="FunFam" id="3.40.50.720:FF:000223">
    <property type="entry name" value="Chlorophyll(Ide) b reductase NOL, chloroplastic"/>
    <property type="match status" value="1"/>
</dbReference>
<comment type="similarity">
    <text evidence="2">Belongs to the short-chain dehydrogenases/reductases (SDR) family.</text>
</comment>
<dbReference type="GO" id="GO:0010304">
    <property type="term" value="P:PSII associated light-harvesting complex II catabolic process"/>
    <property type="evidence" value="ECO:0007669"/>
    <property type="project" value="TreeGrafter"/>
</dbReference>
<evidence type="ECO:0000256" key="11">
    <source>
        <dbReference type="ARBA" id="ARBA00050138"/>
    </source>
</evidence>
<dbReference type="GO" id="GO:0015996">
    <property type="term" value="P:chlorophyll catabolic process"/>
    <property type="evidence" value="ECO:0007669"/>
    <property type="project" value="UniProtKB-KW"/>
</dbReference>
<name>A0AAD5NHW4_ACENE</name>
<protein>
    <recommendedName>
        <fullName evidence="13">chlorophyll(ide) b reductase</fullName>
        <ecNumber evidence="13">1.1.1.294</ecNumber>
    </recommendedName>
</protein>
<dbReference type="SUPFAM" id="SSF51735">
    <property type="entry name" value="NAD(P)-binding Rossmann-fold domains"/>
    <property type="match status" value="1"/>
</dbReference>
<evidence type="ECO:0000259" key="15">
    <source>
        <dbReference type="Pfam" id="PF25210"/>
    </source>
</evidence>
<keyword evidence="4" id="KW-0934">Plastid</keyword>